<evidence type="ECO:0000256" key="3">
    <source>
        <dbReference type="ARBA" id="ARBA00023082"/>
    </source>
</evidence>
<dbReference type="InterPro" id="IPR014327">
    <property type="entry name" value="RNA_pol_sigma70_bacteroid"/>
</dbReference>
<dbReference type="GO" id="GO:0016987">
    <property type="term" value="F:sigma factor activity"/>
    <property type="evidence" value="ECO:0007669"/>
    <property type="project" value="UniProtKB-KW"/>
</dbReference>
<dbReference type="eggNOG" id="COG1595">
    <property type="taxonomic scope" value="Bacteria"/>
</dbReference>
<dbReference type="GO" id="GO:0003677">
    <property type="term" value="F:DNA binding"/>
    <property type="evidence" value="ECO:0007669"/>
    <property type="project" value="InterPro"/>
</dbReference>
<dbReference type="Gene3D" id="1.10.1740.10">
    <property type="match status" value="1"/>
</dbReference>
<gene>
    <name evidence="8" type="ORF">DI53_3379</name>
</gene>
<dbReference type="PATRIC" id="fig|1229276.3.peg.3491"/>
<dbReference type="SUPFAM" id="SSF88946">
    <property type="entry name" value="Sigma2 domain of RNA polymerase sigma factors"/>
    <property type="match status" value="1"/>
</dbReference>
<name>A0A0B8T6H3_9SPHI</name>
<dbReference type="PANTHER" id="PTHR43133:SF46">
    <property type="entry name" value="RNA POLYMERASE SIGMA-70 FACTOR ECF SUBFAMILY"/>
    <property type="match status" value="1"/>
</dbReference>
<dbReference type="Gene3D" id="1.10.10.10">
    <property type="entry name" value="Winged helix-like DNA-binding domain superfamily/Winged helix DNA-binding domain"/>
    <property type="match status" value="1"/>
</dbReference>
<comment type="similarity">
    <text evidence="1">Belongs to the sigma-70 factor family. ECF subfamily.</text>
</comment>
<proteinExistence type="inferred from homology"/>
<accession>A0A0B8T6H3</accession>
<dbReference type="Pfam" id="PF04542">
    <property type="entry name" value="Sigma70_r2"/>
    <property type="match status" value="1"/>
</dbReference>
<dbReference type="SUPFAM" id="SSF88659">
    <property type="entry name" value="Sigma3 and sigma4 domains of RNA polymerase sigma factors"/>
    <property type="match status" value="1"/>
</dbReference>
<feature type="coiled-coil region" evidence="5">
    <location>
        <begin position="99"/>
        <end position="126"/>
    </location>
</feature>
<evidence type="ECO:0000256" key="5">
    <source>
        <dbReference type="SAM" id="Coils"/>
    </source>
</evidence>
<dbReference type="NCBIfam" id="TIGR02985">
    <property type="entry name" value="Sig70_bacteroi1"/>
    <property type="match status" value="1"/>
</dbReference>
<evidence type="ECO:0000313" key="8">
    <source>
        <dbReference type="EMBL" id="KGE12825.1"/>
    </source>
</evidence>
<dbReference type="InterPro" id="IPR013249">
    <property type="entry name" value="RNA_pol_sigma70_r4_t2"/>
</dbReference>
<keyword evidence="2" id="KW-0805">Transcription regulation</keyword>
<evidence type="ECO:0000313" key="9">
    <source>
        <dbReference type="Proteomes" id="UP000031802"/>
    </source>
</evidence>
<evidence type="ECO:0000256" key="1">
    <source>
        <dbReference type="ARBA" id="ARBA00010641"/>
    </source>
</evidence>
<evidence type="ECO:0000259" key="7">
    <source>
        <dbReference type="Pfam" id="PF08281"/>
    </source>
</evidence>
<evidence type="ECO:0000256" key="2">
    <source>
        <dbReference type="ARBA" id="ARBA00023015"/>
    </source>
</evidence>
<protein>
    <submittedName>
        <fullName evidence="8">Transcriptional regulator, LuxR family</fullName>
    </submittedName>
</protein>
<dbReference type="PANTHER" id="PTHR43133">
    <property type="entry name" value="RNA POLYMERASE ECF-TYPE SIGMA FACTO"/>
    <property type="match status" value="1"/>
</dbReference>
<keyword evidence="3" id="KW-0731">Sigma factor</keyword>
<feature type="domain" description="RNA polymerase sigma factor 70 region 4 type 2" evidence="7">
    <location>
        <begin position="119"/>
        <end position="169"/>
    </location>
</feature>
<evidence type="ECO:0000259" key="6">
    <source>
        <dbReference type="Pfam" id="PF04542"/>
    </source>
</evidence>
<organism evidence="8 9">
    <name type="scientific">Sphingobacterium deserti</name>
    <dbReference type="NCBI Taxonomy" id="1229276"/>
    <lineage>
        <taxon>Bacteria</taxon>
        <taxon>Pseudomonadati</taxon>
        <taxon>Bacteroidota</taxon>
        <taxon>Sphingobacteriia</taxon>
        <taxon>Sphingobacteriales</taxon>
        <taxon>Sphingobacteriaceae</taxon>
        <taxon>Sphingobacterium</taxon>
    </lineage>
</organism>
<keyword evidence="4" id="KW-0804">Transcription</keyword>
<dbReference type="InterPro" id="IPR014284">
    <property type="entry name" value="RNA_pol_sigma-70_dom"/>
</dbReference>
<dbReference type="InterPro" id="IPR036388">
    <property type="entry name" value="WH-like_DNA-bd_sf"/>
</dbReference>
<reference evidence="9" key="1">
    <citation type="submission" date="2014-04" db="EMBL/GenBank/DDBJ databases">
        <title>Whole-Genome optical mapping and complete genome sequence of Sphingobacterium deserti sp. nov., a new spaces isolated from desert in the west of China.</title>
        <authorList>
            <person name="Teng C."/>
            <person name="Zhou Z."/>
            <person name="Li X."/>
            <person name="Chen M."/>
            <person name="Lin M."/>
            <person name="Wang L."/>
            <person name="Su S."/>
            <person name="Zhang C."/>
            <person name="Zhang W."/>
        </authorList>
    </citation>
    <scope>NUCLEOTIDE SEQUENCE [LARGE SCALE GENOMIC DNA]</scope>
    <source>
        <strain evidence="9">ACCC05744</strain>
    </source>
</reference>
<keyword evidence="9" id="KW-1185">Reference proteome</keyword>
<dbReference type="NCBIfam" id="TIGR02937">
    <property type="entry name" value="sigma70-ECF"/>
    <property type="match status" value="1"/>
</dbReference>
<dbReference type="InterPro" id="IPR013324">
    <property type="entry name" value="RNA_pol_sigma_r3/r4-like"/>
</dbReference>
<evidence type="ECO:0000256" key="4">
    <source>
        <dbReference type="ARBA" id="ARBA00023163"/>
    </source>
</evidence>
<sequence>MYICPALDNNTSPIQVNHATFEELFERYWKRMYAFAVKVTTEEEDAKEIVQDIFKSLWERRESLNIQDAERYLLRSVKLKTMEYIRNKSTRQRHHDVILNTTQSEYEDQQVELKELNVQVRSLVESLPKQCKNVFKMSREEGLTNKEIARLLFISERAVEYHISKAVSTLRLALKRCY</sequence>
<dbReference type="Proteomes" id="UP000031802">
    <property type="component" value="Unassembled WGS sequence"/>
</dbReference>
<dbReference type="AlphaFoldDB" id="A0A0B8T6H3"/>
<dbReference type="GO" id="GO:0006352">
    <property type="term" value="P:DNA-templated transcription initiation"/>
    <property type="evidence" value="ECO:0007669"/>
    <property type="project" value="InterPro"/>
</dbReference>
<feature type="domain" description="RNA polymerase sigma-70 region 2" evidence="6">
    <location>
        <begin position="24"/>
        <end position="89"/>
    </location>
</feature>
<dbReference type="Pfam" id="PF08281">
    <property type="entry name" value="Sigma70_r4_2"/>
    <property type="match status" value="1"/>
</dbReference>
<comment type="caution">
    <text evidence="8">The sequence shown here is derived from an EMBL/GenBank/DDBJ whole genome shotgun (WGS) entry which is preliminary data.</text>
</comment>
<dbReference type="InterPro" id="IPR013325">
    <property type="entry name" value="RNA_pol_sigma_r2"/>
</dbReference>
<dbReference type="InterPro" id="IPR039425">
    <property type="entry name" value="RNA_pol_sigma-70-like"/>
</dbReference>
<dbReference type="STRING" id="1229276.DI53_3379"/>
<keyword evidence="5" id="KW-0175">Coiled coil</keyword>
<dbReference type="EMBL" id="JJMU01000063">
    <property type="protein sequence ID" value="KGE12825.1"/>
    <property type="molecule type" value="Genomic_DNA"/>
</dbReference>
<reference evidence="8 9" key="2">
    <citation type="journal article" date="2015" name="PLoS ONE">
        <title>Whole-Genome Optical Mapping and Finished Genome Sequence of Sphingobacterium deserti sp. nov., a New Species Isolated from the Western Desert of China.</title>
        <authorList>
            <person name="Teng C."/>
            <person name="Zhou Z."/>
            <person name="Molnar I."/>
            <person name="Li X."/>
            <person name="Tang R."/>
            <person name="Chen M."/>
            <person name="Wang L."/>
            <person name="Su S."/>
            <person name="Zhang W."/>
            <person name="Lin M."/>
        </authorList>
    </citation>
    <scope>NUCLEOTIDE SEQUENCE [LARGE SCALE GENOMIC DNA]</scope>
    <source>
        <strain evidence="9">ACCC05744</strain>
    </source>
</reference>
<dbReference type="InterPro" id="IPR007627">
    <property type="entry name" value="RNA_pol_sigma70_r2"/>
</dbReference>